<dbReference type="PANTHER" id="PTHR30086">
    <property type="entry name" value="ARGININE EXPORTER PROTEIN ARGO"/>
    <property type="match status" value="1"/>
</dbReference>
<dbReference type="RefSeq" id="WP_138986748.1">
    <property type="nucleotide sequence ID" value="NZ_CP043869.1"/>
</dbReference>
<sequence length="204" mass="22375">MFLSLIKGYWSAAALIMAIGAQNAFVLAQAVKKQHHWPVACLCIAIDMLLISIGMMGAGAVIQLWPAALNILCIGGVVFLSWYGLQSFKAFFNPEALSAGRAQTTFKAAILTALGVSLLNPHVYLDTVVLLGSIGNQFHGAEKYGFWLGAMLASISWFVALTLLAKRLAPWLGRPQVWRWVELLVALMMWGIAFWLVWELLAVI</sequence>
<feature type="transmembrane region" description="Helical" evidence="6">
    <location>
        <begin position="177"/>
        <end position="198"/>
    </location>
</feature>
<feature type="transmembrane region" description="Helical" evidence="6">
    <location>
        <begin position="67"/>
        <end position="85"/>
    </location>
</feature>
<feature type="transmembrane region" description="Helical" evidence="6">
    <location>
        <begin position="106"/>
        <end position="124"/>
    </location>
</feature>
<dbReference type="Pfam" id="PF01810">
    <property type="entry name" value="LysE"/>
    <property type="match status" value="1"/>
</dbReference>
<keyword evidence="8" id="KW-1185">Reference proteome</keyword>
<name>A0A5P1REA0_9GAMM</name>
<evidence type="ECO:0000256" key="1">
    <source>
        <dbReference type="ARBA" id="ARBA00004651"/>
    </source>
</evidence>
<reference evidence="7 8" key="1">
    <citation type="journal article" date="2019" name="Biochem. Eng. J.">
        <title>Metabolic engineering of the marine bacteria Neptunomonas concharum for the production of acetoin and meso-2,3-butanediol from acetate.</title>
        <authorList>
            <person name="Li W."/>
            <person name="Pu N."/>
            <person name="Liu C.-X."/>
            <person name="Yuan Q.-P."/>
            <person name="Li Z.-J."/>
        </authorList>
    </citation>
    <scope>NUCLEOTIDE SEQUENCE [LARGE SCALE GENOMIC DNA]</scope>
    <source>
        <strain evidence="7 8">JCM17730</strain>
    </source>
</reference>
<feature type="transmembrane region" description="Helical" evidence="6">
    <location>
        <begin position="6"/>
        <end position="27"/>
    </location>
</feature>
<dbReference type="GO" id="GO:0015171">
    <property type="term" value="F:amino acid transmembrane transporter activity"/>
    <property type="evidence" value="ECO:0007669"/>
    <property type="project" value="TreeGrafter"/>
</dbReference>
<evidence type="ECO:0000256" key="4">
    <source>
        <dbReference type="ARBA" id="ARBA00022989"/>
    </source>
</evidence>
<keyword evidence="2" id="KW-1003">Cell membrane</keyword>
<dbReference type="EMBL" id="CP043869">
    <property type="protein sequence ID" value="QEQ97612.1"/>
    <property type="molecule type" value="Genomic_DNA"/>
</dbReference>
<proteinExistence type="predicted"/>
<evidence type="ECO:0000256" key="2">
    <source>
        <dbReference type="ARBA" id="ARBA00022475"/>
    </source>
</evidence>
<dbReference type="PANTHER" id="PTHR30086:SF20">
    <property type="entry name" value="ARGININE EXPORTER PROTEIN ARGO-RELATED"/>
    <property type="match status" value="1"/>
</dbReference>
<keyword evidence="4 6" id="KW-1133">Transmembrane helix</keyword>
<feature type="transmembrane region" description="Helical" evidence="6">
    <location>
        <begin position="39"/>
        <end position="61"/>
    </location>
</feature>
<organism evidence="7 8">
    <name type="scientific">Neptunomonas concharum</name>
    <dbReference type="NCBI Taxonomy" id="1031538"/>
    <lineage>
        <taxon>Bacteria</taxon>
        <taxon>Pseudomonadati</taxon>
        <taxon>Pseudomonadota</taxon>
        <taxon>Gammaproteobacteria</taxon>
        <taxon>Oceanospirillales</taxon>
        <taxon>Oceanospirillaceae</taxon>
        <taxon>Neptunomonas</taxon>
    </lineage>
</organism>
<evidence type="ECO:0000256" key="5">
    <source>
        <dbReference type="ARBA" id="ARBA00023136"/>
    </source>
</evidence>
<keyword evidence="5 6" id="KW-0472">Membrane</keyword>
<dbReference type="AlphaFoldDB" id="A0A5P1REA0"/>
<dbReference type="Proteomes" id="UP000324760">
    <property type="component" value="Chromosome"/>
</dbReference>
<dbReference type="GO" id="GO:0005886">
    <property type="term" value="C:plasma membrane"/>
    <property type="evidence" value="ECO:0007669"/>
    <property type="project" value="UniProtKB-SubCell"/>
</dbReference>
<comment type="subcellular location">
    <subcellularLocation>
        <location evidence="1">Cell membrane</location>
        <topology evidence="1">Multi-pass membrane protein</topology>
    </subcellularLocation>
</comment>
<keyword evidence="3 6" id="KW-0812">Transmembrane</keyword>
<protein>
    <submittedName>
        <fullName evidence="7">Amino acid transporter</fullName>
    </submittedName>
</protein>
<dbReference type="InterPro" id="IPR001123">
    <property type="entry name" value="LeuE-type"/>
</dbReference>
<gene>
    <name evidence="7" type="ORF">F0U83_13275</name>
</gene>
<evidence type="ECO:0000256" key="3">
    <source>
        <dbReference type="ARBA" id="ARBA00022692"/>
    </source>
</evidence>
<evidence type="ECO:0000313" key="7">
    <source>
        <dbReference type="EMBL" id="QEQ97612.1"/>
    </source>
</evidence>
<evidence type="ECO:0000256" key="6">
    <source>
        <dbReference type="SAM" id="Phobius"/>
    </source>
</evidence>
<accession>A0A5P1REA0</accession>
<feature type="transmembrane region" description="Helical" evidence="6">
    <location>
        <begin position="144"/>
        <end position="165"/>
    </location>
</feature>
<dbReference type="KEGG" id="ncu:F0U83_13275"/>
<evidence type="ECO:0000313" key="8">
    <source>
        <dbReference type="Proteomes" id="UP000324760"/>
    </source>
</evidence>
<dbReference type="OrthoDB" id="5638726at2"/>